<dbReference type="InterPro" id="IPR051121">
    <property type="entry name" value="FAH"/>
</dbReference>
<feature type="domain" description="Fumarylacetoacetase-like C-terminal" evidence="3">
    <location>
        <begin position="14"/>
        <end position="229"/>
    </location>
</feature>
<comment type="caution">
    <text evidence="4">The sequence shown here is derived from an EMBL/GenBank/DDBJ whole genome shotgun (WGS) entry which is preliminary data.</text>
</comment>
<sequence length="234" mass="24985">MSLHAPWLPRGTAYGTLLNFRREWDLWAPRMSEAPYKAAPRAPVLYVKTANCFAPAGAAVPVTGEVELGATLGLVIGDFEPNTAVTDSSQARAAINSETDGRARVAGCVLLDDLSLPHASYYRPAIRYRNRDGFLVCAPAVTPLREVDLKALRIEARVNGALVQTVELSSLVRDAAALLADVGAFMTLQPGDVLLLGSDCLPDGTRPRVRAGDRVEISALGLAPLMHTLVQEAA</sequence>
<evidence type="ECO:0000313" key="5">
    <source>
        <dbReference type="Proteomes" id="UP001589834"/>
    </source>
</evidence>
<keyword evidence="2" id="KW-0479">Metal-binding</keyword>
<dbReference type="SUPFAM" id="SSF56529">
    <property type="entry name" value="FAH"/>
    <property type="match status" value="1"/>
</dbReference>
<protein>
    <submittedName>
        <fullName evidence="4">Fumarylacetoacetate hydrolase family protein</fullName>
    </submittedName>
</protein>
<evidence type="ECO:0000256" key="2">
    <source>
        <dbReference type="ARBA" id="ARBA00022723"/>
    </source>
</evidence>
<dbReference type="Gene3D" id="3.90.850.10">
    <property type="entry name" value="Fumarylacetoacetase-like, C-terminal domain"/>
    <property type="match status" value="1"/>
</dbReference>
<proteinExistence type="inferred from homology"/>
<evidence type="ECO:0000313" key="4">
    <source>
        <dbReference type="EMBL" id="MFC0592522.1"/>
    </source>
</evidence>
<accession>A0ABV6PRQ1</accession>
<name>A0ABV6PRQ1_9BURK</name>
<keyword evidence="4" id="KW-0378">Hydrolase</keyword>
<dbReference type="PANTHER" id="PTHR42796">
    <property type="entry name" value="FUMARYLACETOACETATE HYDROLASE DOMAIN-CONTAINING PROTEIN 2A-RELATED"/>
    <property type="match status" value="1"/>
</dbReference>
<dbReference type="RefSeq" id="WP_377481967.1">
    <property type="nucleotide sequence ID" value="NZ_JBHLTN010000014.1"/>
</dbReference>
<evidence type="ECO:0000259" key="3">
    <source>
        <dbReference type="Pfam" id="PF01557"/>
    </source>
</evidence>
<dbReference type="Proteomes" id="UP001589834">
    <property type="component" value="Unassembled WGS sequence"/>
</dbReference>
<keyword evidence="5" id="KW-1185">Reference proteome</keyword>
<organism evidence="4 5">
    <name type="scientific">Ottowia pentelensis</name>
    <dbReference type="NCBI Taxonomy" id="511108"/>
    <lineage>
        <taxon>Bacteria</taxon>
        <taxon>Pseudomonadati</taxon>
        <taxon>Pseudomonadota</taxon>
        <taxon>Betaproteobacteria</taxon>
        <taxon>Burkholderiales</taxon>
        <taxon>Comamonadaceae</taxon>
        <taxon>Ottowia</taxon>
    </lineage>
</organism>
<dbReference type="InterPro" id="IPR036663">
    <property type="entry name" value="Fumarylacetoacetase_C_sf"/>
</dbReference>
<dbReference type="EMBL" id="JBHLTN010000014">
    <property type="protein sequence ID" value="MFC0592522.1"/>
    <property type="molecule type" value="Genomic_DNA"/>
</dbReference>
<reference evidence="4 5" key="1">
    <citation type="submission" date="2024-09" db="EMBL/GenBank/DDBJ databases">
        <authorList>
            <person name="Sun Q."/>
            <person name="Mori K."/>
        </authorList>
    </citation>
    <scope>NUCLEOTIDE SEQUENCE [LARGE SCALE GENOMIC DNA]</scope>
    <source>
        <strain evidence="4 5">NCAIM B.02336</strain>
    </source>
</reference>
<dbReference type="GO" id="GO:0016787">
    <property type="term" value="F:hydrolase activity"/>
    <property type="evidence" value="ECO:0007669"/>
    <property type="project" value="UniProtKB-KW"/>
</dbReference>
<gene>
    <name evidence="4" type="ORF">ACFFGG_08135</name>
</gene>
<evidence type="ECO:0000256" key="1">
    <source>
        <dbReference type="ARBA" id="ARBA00010211"/>
    </source>
</evidence>
<dbReference type="InterPro" id="IPR011234">
    <property type="entry name" value="Fumarylacetoacetase-like_C"/>
</dbReference>
<comment type="similarity">
    <text evidence="1">Belongs to the FAH family.</text>
</comment>
<dbReference type="Pfam" id="PF01557">
    <property type="entry name" value="FAA_hydrolase"/>
    <property type="match status" value="1"/>
</dbReference>